<dbReference type="InterPro" id="IPR038763">
    <property type="entry name" value="DHH_sf"/>
</dbReference>
<sequence>MDDYLKEETQKNLARAQSILVAIAKEAGFDALASGLALFLCLKKLRKNVSIIGQDPSVSDAQKLYAVDKIRKRESNNNLVITVNNAIDKVDKVTHFLDGKTLKLVIHALAGSEGAQKEDIGFEYSSVYPDFIFAIGYESMDQLRKEFAHEQDISSDVWIVSINKDKMSQQFAQVNLTDPSGSSISEITTTAIKTLSLPIDEDIAFNLYSGLSQATRMFTPSLTTPATLETAQYLIKFGAGKASLANINIEPKFSGAAPRPAGLSQNPWGPTKRSGIPSAVFSTQKRTDYAQFLNKSETQKPIEETEREESKESWLKPPKIYRGSKSFDSES</sequence>
<dbReference type="SUPFAM" id="SSF64182">
    <property type="entry name" value="DHH phosphoesterases"/>
    <property type="match status" value="1"/>
</dbReference>
<protein>
    <recommendedName>
        <fullName evidence="4">DDH domain-containing protein</fullName>
    </recommendedName>
</protein>
<dbReference type="InterPro" id="IPR051319">
    <property type="entry name" value="Oligoribo/pAp-PDE_c-di-AMP_PDE"/>
</dbReference>
<evidence type="ECO:0000313" key="3">
    <source>
        <dbReference type="Proteomes" id="UP000179227"/>
    </source>
</evidence>
<name>A0A1F5I1F8_9BACT</name>
<comment type="caution">
    <text evidence="2">The sequence shown here is derived from an EMBL/GenBank/DDBJ whole genome shotgun (WGS) entry which is preliminary data.</text>
</comment>
<feature type="compositionally biased region" description="Basic and acidic residues" evidence="1">
    <location>
        <begin position="297"/>
        <end position="314"/>
    </location>
</feature>
<dbReference type="Proteomes" id="UP000179227">
    <property type="component" value="Unassembled WGS sequence"/>
</dbReference>
<dbReference type="AlphaFoldDB" id="A0A1F5I1F8"/>
<gene>
    <name evidence="2" type="ORF">A3A60_01805</name>
</gene>
<dbReference type="Gene3D" id="3.90.1640.10">
    <property type="entry name" value="inorganic pyrophosphatase (n-terminal core)"/>
    <property type="match status" value="2"/>
</dbReference>
<dbReference type="STRING" id="1797729.A3A60_01805"/>
<reference evidence="2 3" key="1">
    <citation type="journal article" date="2016" name="Nat. Commun.">
        <title>Thousands of microbial genomes shed light on interconnected biogeochemical processes in an aquifer system.</title>
        <authorList>
            <person name="Anantharaman K."/>
            <person name="Brown C.T."/>
            <person name="Hug L.A."/>
            <person name="Sharon I."/>
            <person name="Castelle C.J."/>
            <person name="Probst A.J."/>
            <person name="Thomas B.C."/>
            <person name="Singh A."/>
            <person name="Wilkins M.J."/>
            <person name="Karaoz U."/>
            <person name="Brodie E.L."/>
            <person name="Williams K.H."/>
            <person name="Hubbard S.S."/>
            <person name="Banfield J.F."/>
        </authorList>
    </citation>
    <scope>NUCLEOTIDE SEQUENCE [LARGE SCALE GENOMIC DNA]</scope>
</reference>
<dbReference type="EMBL" id="MFBS01000012">
    <property type="protein sequence ID" value="OGE10237.1"/>
    <property type="molecule type" value="Genomic_DNA"/>
</dbReference>
<dbReference type="PANTHER" id="PTHR47618">
    <property type="entry name" value="BIFUNCTIONAL OLIGORIBONUCLEASE AND PAP PHOSPHATASE NRNA"/>
    <property type="match status" value="1"/>
</dbReference>
<evidence type="ECO:0000256" key="1">
    <source>
        <dbReference type="SAM" id="MobiDB-lite"/>
    </source>
</evidence>
<feature type="region of interest" description="Disordered" evidence="1">
    <location>
        <begin position="255"/>
        <end position="331"/>
    </location>
</feature>
<accession>A0A1F5I1F8</accession>
<organism evidence="2 3">
    <name type="scientific">Candidatus Curtissbacteria bacterium RIFCSPLOWO2_01_FULL_42_26</name>
    <dbReference type="NCBI Taxonomy" id="1797729"/>
    <lineage>
        <taxon>Bacteria</taxon>
        <taxon>Candidatus Curtissiibacteriota</taxon>
    </lineage>
</organism>
<dbReference type="PANTHER" id="PTHR47618:SF1">
    <property type="entry name" value="BIFUNCTIONAL OLIGORIBONUCLEASE AND PAP PHOSPHATASE NRNA"/>
    <property type="match status" value="1"/>
</dbReference>
<evidence type="ECO:0008006" key="4">
    <source>
        <dbReference type="Google" id="ProtNLM"/>
    </source>
</evidence>
<evidence type="ECO:0000313" key="2">
    <source>
        <dbReference type="EMBL" id="OGE10237.1"/>
    </source>
</evidence>
<proteinExistence type="predicted"/>